<sequence>MSVSLSIHPSTDRLDMYGEPKVTSAYSLSGYISISLSPSSSFFSRRRTARYLLQSLSLTFDGQTEIFTPIIGYSAVRLCSVTRGLVSSEDPLELSNEGQEDSEATCVWNIIFDITIPGWLPATSSLGREQLGVTYGLYATAKLLDLDGNRNKPWGFSTLCVPFLSNTKTVSARRAVEIERFAAPPALGDCAVGNIHYQVSNLRPPVQDDAQEQRKFPSDVLENIQVVLSLPEYVDMCQTEMTVSLEMKMNELEEEERKRLRVLDISLTPNQVEICRSQPSRNYLTRCPLPPEEQQHPNMMLLNPSAIGAIYEINVLPSLPERCHSAIRTFSLLSSKESGQFKPSDEQTCTSPEDATGLPSYATDWKIMEMTFPLARPAETHNDWEIPKVIRPSGSTPLFVVHHELVVSVTCAYTFPDSQDVAQEKLKFTIPLTLGKSAPPPPQPPLLPSVSRANVVQSTNAPSLPVVEPYAWTLPVYSQLYHSNGQERVDYSVPLPLYTPPHTDDESDGAGHYSARRMSILEVGNVALEENIARMKDIDASRPVEMDNVSEAEDEETTPLLEACAT</sequence>
<comment type="caution">
    <text evidence="1">The sequence shown here is derived from an EMBL/GenBank/DDBJ whole genome shotgun (WGS) entry which is preliminary data.</text>
</comment>
<evidence type="ECO:0000313" key="1">
    <source>
        <dbReference type="EMBL" id="KAF7779036.1"/>
    </source>
</evidence>
<gene>
    <name evidence="1" type="ORF">Agabi119p4_3381</name>
</gene>
<dbReference type="AlphaFoldDB" id="A0A8H7F700"/>
<proteinExistence type="predicted"/>
<dbReference type="EMBL" id="JABXXO010000004">
    <property type="protein sequence ID" value="KAF7779036.1"/>
    <property type="molecule type" value="Genomic_DNA"/>
</dbReference>
<name>A0A8H7F700_AGABI</name>
<dbReference type="Proteomes" id="UP000629468">
    <property type="component" value="Unassembled WGS sequence"/>
</dbReference>
<organism evidence="1 2">
    <name type="scientific">Agaricus bisporus var. burnettii</name>
    <dbReference type="NCBI Taxonomy" id="192524"/>
    <lineage>
        <taxon>Eukaryota</taxon>
        <taxon>Fungi</taxon>
        <taxon>Dikarya</taxon>
        <taxon>Basidiomycota</taxon>
        <taxon>Agaricomycotina</taxon>
        <taxon>Agaricomycetes</taxon>
        <taxon>Agaricomycetidae</taxon>
        <taxon>Agaricales</taxon>
        <taxon>Agaricineae</taxon>
        <taxon>Agaricaceae</taxon>
        <taxon>Agaricus</taxon>
    </lineage>
</organism>
<accession>A0A8H7F700</accession>
<evidence type="ECO:0000313" key="2">
    <source>
        <dbReference type="Proteomes" id="UP000629468"/>
    </source>
</evidence>
<reference evidence="1 2" key="1">
    <citation type="journal article" name="Sci. Rep.">
        <title>Telomere-to-telomere assembled and centromere annotated genomes of the two main subspecies of the button mushroom Agaricus bisporus reveal especially polymorphic chromosome ends.</title>
        <authorList>
            <person name="Sonnenberg A.S.M."/>
            <person name="Sedaghat-Telgerd N."/>
            <person name="Lavrijssen B."/>
            <person name="Ohm R.A."/>
            <person name="Hendrickx P.M."/>
            <person name="Scholtmeijer K."/>
            <person name="Baars J.J.P."/>
            <person name="van Peer A."/>
        </authorList>
    </citation>
    <scope>NUCLEOTIDE SEQUENCE [LARGE SCALE GENOMIC DNA]</scope>
    <source>
        <strain evidence="1 2">H119_p4</strain>
    </source>
</reference>
<protein>
    <submittedName>
        <fullName evidence="1">Uncharacterized protein</fullName>
    </submittedName>
</protein>